<dbReference type="SMART" id="SM00950">
    <property type="entry name" value="Piwi"/>
    <property type="match status" value="1"/>
</dbReference>
<dbReference type="InterPro" id="IPR036397">
    <property type="entry name" value="RNaseH_sf"/>
</dbReference>
<dbReference type="Pfam" id="PF16486">
    <property type="entry name" value="ArgoN"/>
    <property type="match status" value="1"/>
</dbReference>
<feature type="domain" description="PAZ" evidence="2">
    <location>
        <begin position="313"/>
        <end position="420"/>
    </location>
</feature>
<dbReference type="PANTHER" id="PTHR22891">
    <property type="entry name" value="EUKARYOTIC TRANSLATION INITIATION FACTOR 2C"/>
    <property type="match status" value="1"/>
</dbReference>
<dbReference type="CDD" id="cd02846">
    <property type="entry name" value="PAZ_argonaute_like"/>
    <property type="match status" value="1"/>
</dbReference>
<dbReference type="InterPro" id="IPR003165">
    <property type="entry name" value="Piwi"/>
</dbReference>
<dbReference type="InterPro" id="IPR032472">
    <property type="entry name" value="ArgoL2"/>
</dbReference>
<dbReference type="Pfam" id="PF16488">
    <property type="entry name" value="ArgoL2"/>
    <property type="match status" value="1"/>
</dbReference>
<dbReference type="InterPro" id="IPR014811">
    <property type="entry name" value="ArgoL1"/>
</dbReference>
<dbReference type="InterPro" id="IPR036085">
    <property type="entry name" value="PAZ_dom_sf"/>
</dbReference>
<organism evidence="4 5">
    <name type="scientific">Orbilia brochopaga</name>
    <dbReference type="NCBI Taxonomy" id="3140254"/>
    <lineage>
        <taxon>Eukaryota</taxon>
        <taxon>Fungi</taxon>
        <taxon>Dikarya</taxon>
        <taxon>Ascomycota</taxon>
        <taxon>Pezizomycotina</taxon>
        <taxon>Orbiliomycetes</taxon>
        <taxon>Orbiliales</taxon>
        <taxon>Orbiliaceae</taxon>
        <taxon>Orbilia</taxon>
    </lineage>
</organism>
<feature type="compositionally biased region" description="Gly residues" evidence="1">
    <location>
        <begin position="26"/>
        <end position="41"/>
    </location>
</feature>
<evidence type="ECO:0000259" key="3">
    <source>
        <dbReference type="PROSITE" id="PS50822"/>
    </source>
</evidence>
<feature type="region of interest" description="Disordered" evidence="1">
    <location>
        <begin position="1"/>
        <end position="58"/>
    </location>
</feature>
<gene>
    <name evidence="4" type="ORF">TWF696_003589</name>
</gene>
<dbReference type="Gene3D" id="3.30.420.10">
    <property type="entry name" value="Ribonuclease H-like superfamily/Ribonuclease H"/>
    <property type="match status" value="1"/>
</dbReference>
<dbReference type="SUPFAM" id="SSF53098">
    <property type="entry name" value="Ribonuclease H-like"/>
    <property type="match status" value="1"/>
</dbReference>
<feature type="domain" description="Piwi" evidence="3">
    <location>
        <begin position="679"/>
        <end position="821"/>
    </location>
</feature>
<dbReference type="Gene3D" id="3.40.50.2300">
    <property type="match status" value="1"/>
</dbReference>
<evidence type="ECO:0000313" key="4">
    <source>
        <dbReference type="EMBL" id="KAK6329723.1"/>
    </source>
</evidence>
<dbReference type="Pfam" id="PF02170">
    <property type="entry name" value="PAZ"/>
    <property type="match status" value="1"/>
</dbReference>
<keyword evidence="5" id="KW-1185">Reference proteome</keyword>
<evidence type="ECO:0000313" key="5">
    <source>
        <dbReference type="Proteomes" id="UP001375240"/>
    </source>
</evidence>
<dbReference type="InterPro" id="IPR012337">
    <property type="entry name" value="RNaseH-like_sf"/>
</dbReference>
<dbReference type="Proteomes" id="UP001375240">
    <property type="component" value="Unassembled WGS sequence"/>
</dbReference>
<dbReference type="EMBL" id="JAVHNQ010000019">
    <property type="protein sequence ID" value="KAK6329723.1"/>
    <property type="molecule type" value="Genomic_DNA"/>
</dbReference>
<sequence>MINSAMSFRGARGNSRGPSRGPSRGTFGGPGRGGFQGGGRSGPVQLYNPRDGATQPDNRVTELEDRLVAGFRQLPPEVHQGNFPPRRGFGTTGEKTLVRANYFPLELKPGTVFYRYQIRISPDEKKKKERRRIVDLYIKEALTRCNVAVVTDGGENLYTVEELPLADLKLADGQEFTVKLWWEDDVPAGPHERSKQFLVKIRSNGSMTAAKLDEFIKGQSRHREHGEDQEKAMPTELLQLFNIILNREPEVNMRTIGAGKNKFFELPSKGGASANLGGGLEAVQGFYKSVRPCTGRLMCNINPVAAAFYSGIPLVDIMGQFLGRGINDAPLSENERKRFSTFIGKLKVTMRHLQDKPTFVGKMSHKNSQEHTFHCDELGREVSVKEYFRAKYRMGLRFPNLQLIQAGRSFLPVEVCSIAEGQPFRNRLSETQVSNMIGFACRDPTANAQLIVNSGLKVLNLENDRSSIPWKFGVKIDPRMVVVPARILPAPTIQYQQRAADLDTGKGQWNLKAQKFVRGATINRLLVLAFSHSRERAYIPNNIDTLIAQFKESCQELGMKVSSHKIDVINAAQNVLGQLENVFRKYSGSDSKPSLMLCILPDELKSTFNQIKYYADVKAGITTVVMLFSKVSRGIERGNKQYWANLLMKINMRLGGINHTLKNPNEALKPLFSSNGAMLIIYRDGVSEGEFGRVLGIEFPKIVHACDQFEAGYRPKITLIVVGKRHHTRFYPMEADKADENKNCLPGTVVDRGITSTYDWDFFLQAHKGLQGTTKPAHYYVLRDENGFNADSLQRVTMNLCHLFARCTKAVSICPPAKFADVACDRGRVYLSNIMDMSSGGSVSSGADDPQDVERKARERWGNGIHQDLRHTMFYL</sequence>
<dbReference type="Gene3D" id="2.170.260.10">
    <property type="entry name" value="paz domain"/>
    <property type="match status" value="1"/>
</dbReference>
<comment type="caution">
    <text evidence="4">The sequence shown here is derived from an EMBL/GenBank/DDBJ whole genome shotgun (WGS) entry which is preliminary data.</text>
</comment>
<dbReference type="PROSITE" id="PS50822">
    <property type="entry name" value="PIWI"/>
    <property type="match status" value="1"/>
</dbReference>
<reference evidence="4 5" key="1">
    <citation type="submission" date="2019-10" db="EMBL/GenBank/DDBJ databases">
        <authorList>
            <person name="Palmer J.M."/>
        </authorList>
    </citation>
    <scope>NUCLEOTIDE SEQUENCE [LARGE SCALE GENOMIC DNA]</scope>
    <source>
        <strain evidence="4 5">TWF696</strain>
    </source>
</reference>
<name>A0AAV9TYC2_9PEZI</name>
<dbReference type="Pfam" id="PF08699">
    <property type="entry name" value="ArgoL1"/>
    <property type="match status" value="1"/>
</dbReference>
<evidence type="ECO:0000259" key="2">
    <source>
        <dbReference type="PROSITE" id="PS50821"/>
    </source>
</evidence>
<proteinExistence type="predicted"/>
<dbReference type="GO" id="GO:0003723">
    <property type="term" value="F:RNA binding"/>
    <property type="evidence" value="ECO:0007669"/>
    <property type="project" value="InterPro"/>
</dbReference>
<dbReference type="InterPro" id="IPR003100">
    <property type="entry name" value="PAZ_dom"/>
</dbReference>
<dbReference type="SMART" id="SM01163">
    <property type="entry name" value="DUF1785"/>
    <property type="match status" value="1"/>
</dbReference>
<dbReference type="SUPFAM" id="SSF101690">
    <property type="entry name" value="PAZ domain"/>
    <property type="match status" value="1"/>
</dbReference>
<dbReference type="PROSITE" id="PS50821">
    <property type="entry name" value="PAZ"/>
    <property type="match status" value="1"/>
</dbReference>
<accession>A0AAV9TYC2</accession>
<protein>
    <submittedName>
        <fullName evidence="4">Uncharacterized protein</fullName>
    </submittedName>
</protein>
<dbReference type="InterPro" id="IPR032474">
    <property type="entry name" value="Argonaute_N"/>
</dbReference>
<feature type="compositionally biased region" description="Low complexity" evidence="1">
    <location>
        <begin position="9"/>
        <end position="25"/>
    </location>
</feature>
<dbReference type="AlphaFoldDB" id="A0AAV9TYC2"/>
<evidence type="ECO:0000256" key="1">
    <source>
        <dbReference type="SAM" id="MobiDB-lite"/>
    </source>
</evidence>
<dbReference type="Pfam" id="PF02171">
    <property type="entry name" value="Piwi"/>
    <property type="match status" value="2"/>
</dbReference>